<feature type="domain" description="PNPLA" evidence="9">
    <location>
        <begin position="541"/>
        <end position="701"/>
    </location>
</feature>
<keyword evidence="5" id="KW-0597">Phosphoprotein</keyword>
<dbReference type="PANTHER" id="PTHR14226">
    <property type="entry name" value="NEUROPATHY TARGET ESTERASE/SWISS CHEESE D.MELANOGASTER"/>
    <property type="match status" value="1"/>
</dbReference>
<reference evidence="10 11" key="1">
    <citation type="journal article" date="2015" name="PeerJ">
        <title>First genomic representation of candidate bacterial phylum KSB3 points to enhanced environmental sensing as a trigger of wastewater bulking.</title>
        <authorList>
            <person name="Sekiguchi Y."/>
            <person name="Ohashi A."/>
            <person name="Parks D.H."/>
            <person name="Yamauchi T."/>
            <person name="Tyson G.W."/>
            <person name="Hugenholtz P."/>
        </authorList>
    </citation>
    <scope>NUCLEOTIDE SEQUENCE [LARGE SCALE GENOMIC DNA]</scope>
</reference>
<evidence type="ECO:0000256" key="3">
    <source>
        <dbReference type="ARBA" id="ARBA00022963"/>
    </source>
</evidence>
<evidence type="ECO:0000313" key="10">
    <source>
        <dbReference type="EMBL" id="GAK59964.1"/>
    </source>
</evidence>
<evidence type="ECO:0000259" key="9">
    <source>
        <dbReference type="PROSITE" id="PS51635"/>
    </source>
</evidence>
<dbReference type="SUPFAM" id="SSF52172">
    <property type="entry name" value="CheY-like"/>
    <property type="match status" value="1"/>
</dbReference>
<dbReference type="SMART" id="SM00100">
    <property type="entry name" value="cNMP"/>
    <property type="match status" value="1"/>
</dbReference>
<dbReference type="InterPro" id="IPR050301">
    <property type="entry name" value="NTE"/>
</dbReference>
<dbReference type="PANTHER" id="PTHR14226:SF76">
    <property type="entry name" value="NTE FAMILY PROTEIN RSSA"/>
    <property type="match status" value="1"/>
</dbReference>
<dbReference type="SUPFAM" id="SSF52151">
    <property type="entry name" value="FabD/lysophospholipase-like"/>
    <property type="match status" value="1"/>
</dbReference>
<evidence type="ECO:0000256" key="1">
    <source>
        <dbReference type="ARBA" id="ARBA00006636"/>
    </source>
</evidence>
<feature type="active site" description="Nucleophile" evidence="6">
    <location>
        <position position="574"/>
    </location>
</feature>
<dbReference type="Pfam" id="PF01734">
    <property type="entry name" value="Patatin"/>
    <property type="match status" value="1"/>
</dbReference>
<dbReference type="eggNOG" id="COG3437">
    <property type="taxonomic scope" value="Bacteria"/>
</dbReference>
<dbReference type="HOGENOM" id="CLU_000960_1_3_0"/>
<feature type="domain" description="Response regulatory" evidence="8">
    <location>
        <begin position="13"/>
        <end position="136"/>
    </location>
</feature>
<dbReference type="CDD" id="cd07205">
    <property type="entry name" value="Pat_PNPLA6_PNPLA7_NTE1_like"/>
    <property type="match status" value="1"/>
</dbReference>
<gene>
    <name evidence="10" type="ORF">U27_06950</name>
</gene>
<dbReference type="AlphaFoldDB" id="A0A081C5V9"/>
<dbReference type="InterPro" id="IPR002641">
    <property type="entry name" value="PNPLA_dom"/>
</dbReference>
<name>A0A081C5V9_VECG1</name>
<evidence type="ECO:0000259" key="7">
    <source>
        <dbReference type="PROSITE" id="PS50042"/>
    </source>
</evidence>
<dbReference type="PROSITE" id="PS50042">
    <property type="entry name" value="CNMP_BINDING_3"/>
    <property type="match status" value="1"/>
</dbReference>
<evidence type="ECO:0000256" key="6">
    <source>
        <dbReference type="PROSITE-ProRule" id="PRU01161"/>
    </source>
</evidence>
<evidence type="ECO:0000259" key="8">
    <source>
        <dbReference type="PROSITE" id="PS50110"/>
    </source>
</evidence>
<dbReference type="PROSITE" id="PS51635">
    <property type="entry name" value="PNPLA"/>
    <property type="match status" value="1"/>
</dbReference>
<dbReference type="Pfam" id="PF00027">
    <property type="entry name" value="cNMP_binding"/>
    <property type="match status" value="1"/>
</dbReference>
<dbReference type="InterPro" id="IPR011006">
    <property type="entry name" value="CheY-like_superfamily"/>
</dbReference>
<comment type="similarity">
    <text evidence="1">Belongs to the NTE family.</text>
</comment>
<organism evidence="10 11">
    <name type="scientific">Vecturithrix granuli</name>
    <dbReference type="NCBI Taxonomy" id="1499967"/>
    <lineage>
        <taxon>Bacteria</taxon>
        <taxon>Candidatus Moduliflexota</taxon>
        <taxon>Candidatus Vecturitrichia</taxon>
        <taxon>Candidatus Vecturitrichales</taxon>
        <taxon>Candidatus Vecturitrichaceae</taxon>
        <taxon>Candidatus Vecturithrix</taxon>
    </lineage>
</organism>
<dbReference type="SMART" id="SM00448">
    <property type="entry name" value="REC"/>
    <property type="match status" value="1"/>
</dbReference>
<keyword evidence="3 6" id="KW-0442">Lipid degradation</keyword>
<dbReference type="InterPro" id="IPR001789">
    <property type="entry name" value="Sig_transdc_resp-reg_receiver"/>
</dbReference>
<dbReference type="STRING" id="1499967.U27_06950"/>
<dbReference type="Gene3D" id="3.40.1090.10">
    <property type="entry name" value="Cytosolic phospholipase A2 catalytic domain"/>
    <property type="match status" value="1"/>
</dbReference>
<dbReference type="Gene3D" id="2.60.120.10">
    <property type="entry name" value="Jelly Rolls"/>
    <property type="match status" value="1"/>
</dbReference>
<keyword evidence="11" id="KW-1185">Reference proteome</keyword>
<dbReference type="PROSITE" id="PS00889">
    <property type="entry name" value="CNMP_BINDING_2"/>
    <property type="match status" value="1"/>
</dbReference>
<dbReference type="PROSITE" id="PS50110">
    <property type="entry name" value="RESPONSE_REGULATORY"/>
    <property type="match status" value="1"/>
</dbReference>
<dbReference type="eggNOG" id="COG0664">
    <property type="taxonomic scope" value="Bacteria"/>
</dbReference>
<accession>A0A081C5V9</accession>
<dbReference type="InterPro" id="IPR000595">
    <property type="entry name" value="cNMP-bd_dom"/>
</dbReference>
<dbReference type="CDD" id="cd00038">
    <property type="entry name" value="CAP_ED"/>
    <property type="match status" value="1"/>
</dbReference>
<feature type="active site" description="Proton acceptor" evidence="6">
    <location>
        <position position="688"/>
    </location>
</feature>
<dbReference type="Gene3D" id="3.40.50.2300">
    <property type="match status" value="1"/>
</dbReference>
<dbReference type="GO" id="GO:0016042">
    <property type="term" value="P:lipid catabolic process"/>
    <property type="evidence" value="ECO:0007669"/>
    <property type="project" value="UniProtKB-UniRule"/>
</dbReference>
<evidence type="ECO:0000256" key="5">
    <source>
        <dbReference type="PROSITE-ProRule" id="PRU00169"/>
    </source>
</evidence>
<dbReference type="InterPro" id="IPR018488">
    <property type="entry name" value="cNMP-bd_CS"/>
</dbReference>
<dbReference type="InterPro" id="IPR016035">
    <property type="entry name" value="Acyl_Trfase/lysoPLipase"/>
</dbReference>
<protein>
    <submittedName>
        <fullName evidence="10">Patatin-like phospholipase domain containing 7-like</fullName>
    </submittedName>
</protein>
<feature type="short sequence motif" description="GXSXG" evidence="6">
    <location>
        <begin position="572"/>
        <end position="576"/>
    </location>
</feature>
<evidence type="ECO:0000256" key="4">
    <source>
        <dbReference type="ARBA" id="ARBA00023098"/>
    </source>
</evidence>
<dbReference type="eggNOG" id="COG1752">
    <property type="taxonomic scope" value="Bacteria"/>
</dbReference>
<dbReference type="InterPro" id="IPR018490">
    <property type="entry name" value="cNMP-bd_dom_sf"/>
</dbReference>
<evidence type="ECO:0000313" key="11">
    <source>
        <dbReference type="Proteomes" id="UP000030661"/>
    </source>
</evidence>
<feature type="domain" description="Cyclic nucleotide-binding" evidence="7">
    <location>
        <begin position="160"/>
        <end position="262"/>
    </location>
</feature>
<keyword evidence="4 6" id="KW-0443">Lipid metabolism</keyword>
<keyword evidence="2 6" id="KW-0378">Hydrolase</keyword>
<dbReference type="Proteomes" id="UP000030661">
    <property type="component" value="Unassembled WGS sequence"/>
</dbReference>
<feature type="short sequence motif" description="DGA/G" evidence="6">
    <location>
        <begin position="688"/>
        <end position="690"/>
    </location>
</feature>
<dbReference type="InterPro" id="IPR014710">
    <property type="entry name" value="RmlC-like_jellyroll"/>
</dbReference>
<proteinExistence type="inferred from homology"/>
<dbReference type="GO" id="GO:0004622">
    <property type="term" value="F:phosphatidylcholine lysophospholipase activity"/>
    <property type="evidence" value="ECO:0007669"/>
    <property type="project" value="UniProtKB-ARBA"/>
</dbReference>
<evidence type="ECO:0000256" key="2">
    <source>
        <dbReference type="ARBA" id="ARBA00022801"/>
    </source>
</evidence>
<sequence length="825" mass="92660">MSEFVFSNRNKYYILCVDDDQSVLNQLVTQLEEAFGDLCLIESAESAEEALSLFEEISVARGSVLLVISDQVMPGMKGDRFLELINTRYPGTHKILLTGYAGLESAMYAINYADLDKYIEKPWDKEEFLATVQRLLGPILETRIPEGVFRMREALQNVLMFRDLPLTAIDLIAEKLQLVQFPKDTFIFSIDDPADCMFIIKSGEVKVIAGVDENDEVLAYLGRGSYFGEMALLTGEPRSATIMTSLDTELFMLTKRDFEYLLAQHPSIAVALSHVLSQRLRDISIKKAGRQNKIICVLNTIVQSREKTLVVDIARRLVKETNGKVVVLESGGESPELLTLLNLKSKHTASHWVVENIDKIHEQELMQILPGDMDGVKFFFLPEADQPPLVTYIIQLLSLFKEFFNFVLINFSLTTSLDPGMIKTMEQASTILYVMKLSAEDDSEKSLECLKILHREYAALMKKVEIVVVRDTLQQAVPESLYALIERHHLHYLRLAQDAMPALFIKEPTAMALVSSPKRSPQITQDVSRIARRLGNVSVGLVLGGGGARAFAHLGILKVLREEKIPIDIIAGTSMGAFIGALHIMGKSVDEILDISYEHWKKVSSPVSWTLPRIAFIKGKRIQHIVHEIFGDLLIEDLPLPFFCVAGDLVSGQEVVIGQGKLYEAILATGALPGFFAPVSFKNMYLVDGGVVNNVPGDVLKKQGIDMVIAVDVTPEREVYLVPPIEQETSAGTANLFQKLIRYAKQLKFRYGSILLPRIIMRVMAMEGLEITRNKSRYFDIHIKPNLENFDLFDFKRLPQIVEIGEQTGQQQISKIRDTIHALKR</sequence>
<dbReference type="GO" id="GO:0000160">
    <property type="term" value="P:phosphorelay signal transduction system"/>
    <property type="evidence" value="ECO:0007669"/>
    <property type="project" value="InterPro"/>
</dbReference>
<dbReference type="Pfam" id="PF00072">
    <property type="entry name" value="Response_reg"/>
    <property type="match status" value="1"/>
</dbReference>
<dbReference type="SUPFAM" id="SSF51206">
    <property type="entry name" value="cAMP-binding domain-like"/>
    <property type="match status" value="1"/>
</dbReference>
<feature type="modified residue" description="4-aspartylphosphate" evidence="5">
    <location>
        <position position="70"/>
    </location>
</feature>
<dbReference type="EMBL" id="DF820471">
    <property type="protein sequence ID" value="GAK59964.1"/>
    <property type="molecule type" value="Genomic_DNA"/>
</dbReference>
<comment type="caution">
    <text evidence="6">Lacks conserved residue(s) required for the propagation of feature annotation.</text>
</comment>